<dbReference type="InterPro" id="IPR040758">
    <property type="entry name" value="PrmC_N"/>
</dbReference>
<dbReference type="GO" id="GO:0003676">
    <property type="term" value="F:nucleic acid binding"/>
    <property type="evidence" value="ECO:0007669"/>
    <property type="project" value="InterPro"/>
</dbReference>
<keyword evidence="1" id="KW-0489">Methyltransferase</keyword>
<dbReference type="CDD" id="cd02440">
    <property type="entry name" value="AdoMet_MTases"/>
    <property type="match status" value="1"/>
</dbReference>
<evidence type="ECO:0000256" key="2">
    <source>
        <dbReference type="ARBA" id="ARBA00022679"/>
    </source>
</evidence>
<dbReference type="InterPro" id="IPR004556">
    <property type="entry name" value="HemK-like"/>
</dbReference>
<dbReference type="Gene3D" id="3.40.50.150">
    <property type="entry name" value="Vaccinia Virus protein VP39"/>
    <property type="match status" value="1"/>
</dbReference>
<organism evidence="6">
    <name type="scientific">marine metagenome</name>
    <dbReference type="NCBI Taxonomy" id="408172"/>
    <lineage>
        <taxon>unclassified sequences</taxon>
        <taxon>metagenomes</taxon>
        <taxon>ecological metagenomes</taxon>
    </lineage>
</organism>
<proteinExistence type="predicted"/>
<feature type="domain" description="Methyltransferase small" evidence="4">
    <location>
        <begin position="122"/>
        <end position="204"/>
    </location>
</feature>
<evidence type="ECO:0000256" key="1">
    <source>
        <dbReference type="ARBA" id="ARBA00022603"/>
    </source>
</evidence>
<evidence type="ECO:0008006" key="7">
    <source>
        <dbReference type="Google" id="ProtNLM"/>
    </source>
</evidence>
<dbReference type="Gene3D" id="1.10.8.10">
    <property type="entry name" value="DNA helicase RuvA subunit, C-terminal domain"/>
    <property type="match status" value="1"/>
</dbReference>
<evidence type="ECO:0000256" key="3">
    <source>
        <dbReference type="ARBA" id="ARBA00022691"/>
    </source>
</evidence>
<sequence>MTLANFVGEVERQLIDAEVFFGHGTDSAFDEAAWLVMVAAGIDPSAEQVDWQQALNYSQQSAVKELAERRIKTRKPLAYLVNQTWFAGHEFYIDERAIIPRSHLGEWIPGRFEPWLGRTPIKAVLDLCTGSGCIAVAVALAFPEAEVDATDISTAALDVAAINIEQHALGQRIRLLQGDLFHAIAETARYDLIICNPPYVSDQSMVSLPPEHCFEPRLALAGGRDGLDFVHRVLTEARRYLKKTGRLFMEAGNAAAVEKTWSSVPFTWLASLTGESAVLTLTAAELNGYREHFTQPER</sequence>
<dbReference type="InterPro" id="IPR029063">
    <property type="entry name" value="SAM-dependent_MTases_sf"/>
</dbReference>
<name>A0A381XAU6_9ZZZZ</name>
<keyword evidence="2" id="KW-0808">Transferase</keyword>
<dbReference type="InterPro" id="IPR017127">
    <property type="entry name" value="Ribosome_uL3_MTase"/>
</dbReference>
<protein>
    <recommendedName>
        <fullName evidence="7">Methyltransferase small domain-containing protein</fullName>
    </recommendedName>
</protein>
<evidence type="ECO:0000313" key="6">
    <source>
        <dbReference type="EMBL" id="SVA61895.1"/>
    </source>
</evidence>
<dbReference type="PANTHER" id="PTHR47806">
    <property type="entry name" value="50S RIBOSOMAL PROTEIN L3 GLUTAMINE METHYLTRANSFERASE"/>
    <property type="match status" value="1"/>
</dbReference>
<dbReference type="InterPro" id="IPR002052">
    <property type="entry name" value="DNA_methylase_N6_adenine_CS"/>
</dbReference>
<dbReference type="InterPro" id="IPR007848">
    <property type="entry name" value="Small_mtfrase_dom"/>
</dbReference>
<feature type="domain" description="Release factor glutamine methyltransferase N-terminal" evidence="5">
    <location>
        <begin position="22"/>
        <end position="81"/>
    </location>
</feature>
<evidence type="ECO:0000259" key="4">
    <source>
        <dbReference type="Pfam" id="PF05175"/>
    </source>
</evidence>
<dbReference type="PANTHER" id="PTHR47806:SF1">
    <property type="entry name" value="RIBOSOMAL PROTEIN UL3 GLUTAMINE METHYLTRANSFERASE"/>
    <property type="match status" value="1"/>
</dbReference>
<dbReference type="AlphaFoldDB" id="A0A381XAU6"/>
<accession>A0A381XAU6</accession>
<dbReference type="PIRSF" id="PIRSF037167">
    <property type="entry name" value="Mtase_YfcB_prd"/>
    <property type="match status" value="1"/>
</dbReference>
<dbReference type="EMBL" id="UINC01014524">
    <property type="protein sequence ID" value="SVA61895.1"/>
    <property type="molecule type" value="Genomic_DNA"/>
</dbReference>
<dbReference type="Pfam" id="PF17827">
    <property type="entry name" value="PrmC_N"/>
    <property type="match status" value="1"/>
</dbReference>
<keyword evidence="3" id="KW-0949">S-adenosyl-L-methionine</keyword>
<dbReference type="GO" id="GO:0005829">
    <property type="term" value="C:cytosol"/>
    <property type="evidence" value="ECO:0007669"/>
    <property type="project" value="TreeGrafter"/>
</dbReference>
<dbReference type="NCBIfam" id="TIGR00536">
    <property type="entry name" value="hemK_fam"/>
    <property type="match status" value="1"/>
</dbReference>
<dbReference type="SUPFAM" id="SSF53335">
    <property type="entry name" value="S-adenosyl-L-methionine-dependent methyltransferases"/>
    <property type="match status" value="1"/>
</dbReference>
<dbReference type="GO" id="GO:0032259">
    <property type="term" value="P:methylation"/>
    <property type="evidence" value="ECO:0007669"/>
    <property type="project" value="UniProtKB-KW"/>
</dbReference>
<evidence type="ECO:0000259" key="5">
    <source>
        <dbReference type="Pfam" id="PF17827"/>
    </source>
</evidence>
<dbReference type="NCBIfam" id="TIGR03533">
    <property type="entry name" value="L3_gln_methyl"/>
    <property type="match status" value="1"/>
</dbReference>
<gene>
    <name evidence="6" type="ORF">METZ01_LOCUS114749</name>
</gene>
<dbReference type="GO" id="GO:0036009">
    <property type="term" value="F:protein-glutamine N-methyltransferase activity"/>
    <property type="evidence" value="ECO:0007669"/>
    <property type="project" value="InterPro"/>
</dbReference>
<dbReference type="Pfam" id="PF05175">
    <property type="entry name" value="MTS"/>
    <property type="match status" value="1"/>
</dbReference>
<dbReference type="PROSITE" id="PS00092">
    <property type="entry name" value="N6_MTASE"/>
    <property type="match status" value="1"/>
</dbReference>
<reference evidence="6" key="1">
    <citation type="submission" date="2018-05" db="EMBL/GenBank/DDBJ databases">
        <authorList>
            <person name="Lanie J.A."/>
            <person name="Ng W.-L."/>
            <person name="Kazmierczak K.M."/>
            <person name="Andrzejewski T.M."/>
            <person name="Davidsen T.M."/>
            <person name="Wayne K.J."/>
            <person name="Tettelin H."/>
            <person name="Glass J.I."/>
            <person name="Rusch D."/>
            <person name="Podicherti R."/>
            <person name="Tsui H.-C.T."/>
            <person name="Winkler M.E."/>
        </authorList>
    </citation>
    <scope>NUCLEOTIDE SEQUENCE</scope>
</reference>